<comment type="caution">
    <text evidence="1">The sequence shown here is derived from an EMBL/GenBank/DDBJ whole genome shotgun (WGS) entry which is preliminary data.</text>
</comment>
<dbReference type="AlphaFoldDB" id="A0A3M8KAC1"/>
<name>A0A3M8KAC1_9CORY</name>
<sequence length="209" mass="21859">MSDAQRRMIQKIVAILAIVALLGALVLAFLDDATHKPVAINGDILGSVTDESFEDYRERAAESLAEAPATEPAYALVTFTEPLEPAAAAALLEPIDRVNAMVIALAAPFALPEPVAGETREDVFNRELDRIAASMVGIGDVASPTRIDAVVVRDTGDALRSLAASEEIAVVEVLPPDASWGRFGVRPVEIPGDASVEIPGEAPAADPGI</sequence>
<protein>
    <submittedName>
        <fullName evidence="1">Uncharacterized protein</fullName>
    </submittedName>
</protein>
<proteinExistence type="predicted"/>
<organism evidence="1 2">
    <name type="scientific">Corynebacterium alimapuense</name>
    <dbReference type="NCBI Taxonomy" id="1576874"/>
    <lineage>
        <taxon>Bacteria</taxon>
        <taxon>Bacillati</taxon>
        <taxon>Actinomycetota</taxon>
        <taxon>Actinomycetes</taxon>
        <taxon>Mycobacteriales</taxon>
        <taxon>Corynebacteriaceae</taxon>
        <taxon>Corynebacterium</taxon>
    </lineage>
</organism>
<reference evidence="1 2" key="1">
    <citation type="submission" date="2018-02" db="EMBL/GenBank/DDBJ databases">
        <title>Corynebacterium alimpuense sp. nov., a marine obligate actinomycete isolated from sediments of Valparaiso bay, Chile.</title>
        <authorList>
            <person name="Claverias F."/>
            <person name="Gonzales-Siles L."/>
            <person name="Salva-Serra F."/>
            <person name="Inganaes E."/>
            <person name="Molin K."/>
            <person name="Cumsille A."/>
            <person name="Undabarrena A."/>
            <person name="Couve E."/>
            <person name="Moore E.R.B."/>
            <person name="Gomila M."/>
            <person name="Camara B."/>
        </authorList>
    </citation>
    <scope>NUCLEOTIDE SEQUENCE [LARGE SCALE GENOMIC DNA]</scope>
    <source>
        <strain evidence="1 2">CCUG 69366</strain>
    </source>
</reference>
<dbReference type="EMBL" id="PTJO01000003">
    <property type="protein sequence ID" value="RNE49472.1"/>
    <property type="molecule type" value="Genomic_DNA"/>
</dbReference>
<dbReference type="Proteomes" id="UP000266975">
    <property type="component" value="Unassembled WGS sequence"/>
</dbReference>
<gene>
    <name evidence="1" type="ORF">C5L39_03710</name>
</gene>
<evidence type="ECO:0000313" key="2">
    <source>
        <dbReference type="Proteomes" id="UP000266975"/>
    </source>
</evidence>
<evidence type="ECO:0000313" key="1">
    <source>
        <dbReference type="EMBL" id="RNE49472.1"/>
    </source>
</evidence>
<dbReference type="OrthoDB" id="4424197at2"/>
<dbReference type="RefSeq" id="WP_123047518.1">
    <property type="nucleotide sequence ID" value="NZ_PTJO01000003.1"/>
</dbReference>
<accession>A0A3M8KAC1</accession>
<keyword evidence="2" id="KW-1185">Reference proteome</keyword>